<evidence type="ECO:0000313" key="16">
    <source>
        <dbReference type="EMBL" id="HIW02372.1"/>
    </source>
</evidence>
<dbReference type="SUPFAM" id="SSF54211">
    <property type="entry name" value="Ribosomal protein S5 domain 2-like"/>
    <property type="match status" value="1"/>
</dbReference>
<name>A0A9D1Q177_9FIRM</name>
<evidence type="ECO:0000256" key="5">
    <source>
        <dbReference type="ARBA" id="ARBA00022801"/>
    </source>
</evidence>
<feature type="domain" description="Lon proteolytic" evidence="14">
    <location>
        <begin position="587"/>
        <end position="768"/>
    </location>
</feature>
<dbReference type="Gene3D" id="1.20.5.5270">
    <property type="match status" value="1"/>
</dbReference>
<comment type="catalytic activity">
    <reaction evidence="9 12">
        <text>Hydrolysis of proteins in presence of ATP.</text>
        <dbReference type="EC" id="3.4.21.53"/>
    </reaction>
</comment>
<evidence type="ECO:0000256" key="8">
    <source>
        <dbReference type="ARBA" id="ARBA00023016"/>
    </source>
</evidence>
<dbReference type="InterPro" id="IPR027417">
    <property type="entry name" value="P-loop_NTPase"/>
</dbReference>
<dbReference type="InterPro" id="IPR015947">
    <property type="entry name" value="PUA-like_sf"/>
</dbReference>
<sequence>MENYETHVPEAEPSYILVGVDNAVVFPGHMSSFNIGKSSSVNALMKAVETNSEVFFTFTPSGDISPEAVSRVGTLSRVKQLIRNSKGGLSIIASGVRRMEIKDFVSASPVMRVTLEEFEEKADDEVMMIAVRGALRSALIRSMQLSSKLFDSEPSMDDLNEFIGEMASVYYNDNVERQELLSMRSRYSQLEDIYEHVERYCSVAALQKEIENKVRAGMDKSHREYYLREQIKVLHSELGDDASELDEFREKIEKKNMPDYAKEKALKEVNKMSRMSPTSPESAVSRGYIETILDLPWNEVGGEEIDISYARKVLEEDHYGLEKIKQRIVEYLAVSKLKKDMKAPILCFVGPPGVGKTSIVRSIARAAKRKFVSVSLGGVRDEAEIRGHRRTYIGSMPGRIISGMEDAGVGDPVFLLDEIDKMSSDYRGDPSSALLEVLDANQNDKFKDHYLDMPYDLSKVMFVTTANTADTIDAPLLDRMEIIELGGYTYNEKLQIAKRYLVPRECEANGVPESKIRFTDEALLAIINRYTRESGVRNLQREIASVIRKAAVALLEKPSHRTFRITADNLSDYLGKIKYPDEEANAEDEAGVVTGLAWTSAGGTSLDVEAALLPGGKGDMRLTGNLGDVMKESASAALTLVREHADELGIDRAAFTDCDLHIHVPEGAVPKDGPSAGVTIATAIASAMSGKKVAHDVAMTGEITLRGKVLAIGGLKEKSLAALALGKKRLIIPKANLKDMDDIPAEVKKDIEIVPVSDISEVFAAALV</sequence>
<dbReference type="GO" id="GO:0005737">
    <property type="term" value="C:cytoplasm"/>
    <property type="evidence" value="ECO:0007669"/>
    <property type="project" value="UniProtKB-SubCell"/>
</dbReference>
<dbReference type="GO" id="GO:0034605">
    <property type="term" value="P:cellular response to heat"/>
    <property type="evidence" value="ECO:0007669"/>
    <property type="project" value="UniProtKB-UniRule"/>
</dbReference>
<dbReference type="InterPro" id="IPR003593">
    <property type="entry name" value="AAA+_ATPase"/>
</dbReference>
<keyword evidence="2 9" id="KW-0963">Cytoplasm</keyword>
<dbReference type="CDD" id="cd19500">
    <property type="entry name" value="RecA-like_Lon"/>
    <property type="match status" value="1"/>
</dbReference>
<comment type="induction">
    <text evidence="9">By heat shock.</text>
</comment>
<evidence type="ECO:0000256" key="1">
    <source>
        <dbReference type="ARBA" id="ARBA00004496"/>
    </source>
</evidence>
<dbReference type="PROSITE" id="PS51786">
    <property type="entry name" value="LON_PROTEOLYTIC"/>
    <property type="match status" value="1"/>
</dbReference>
<dbReference type="FunFam" id="3.40.50.300:FF:000382">
    <property type="entry name" value="Lon protease homolog 2, peroxisomal"/>
    <property type="match status" value="1"/>
</dbReference>
<dbReference type="NCBIfam" id="TIGR00763">
    <property type="entry name" value="lon"/>
    <property type="match status" value="1"/>
</dbReference>
<dbReference type="Pfam" id="PF22667">
    <property type="entry name" value="Lon_lid"/>
    <property type="match status" value="1"/>
</dbReference>
<evidence type="ECO:0000256" key="10">
    <source>
        <dbReference type="PIRSR" id="PIRSR001174-1"/>
    </source>
</evidence>
<dbReference type="GO" id="GO:0004252">
    <property type="term" value="F:serine-type endopeptidase activity"/>
    <property type="evidence" value="ECO:0007669"/>
    <property type="project" value="UniProtKB-UniRule"/>
</dbReference>
<organism evidence="16 17">
    <name type="scientific">Candidatus Protoclostridium stercorigallinarum</name>
    <dbReference type="NCBI Taxonomy" id="2838741"/>
    <lineage>
        <taxon>Bacteria</taxon>
        <taxon>Bacillati</taxon>
        <taxon>Bacillota</taxon>
        <taxon>Clostridia</taxon>
        <taxon>Candidatus Protoclostridium</taxon>
    </lineage>
</organism>
<dbReference type="GO" id="GO:0016887">
    <property type="term" value="F:ATP hydrolysis activity"/>
    <property type="evidence" value="ECO:0007669"/>
    <property type="project" value="UniProtKB-UniRule"/>
</dbReference>
<feature type="active site" evidence="9 10">
    <location>
        <position position="675"/>
    </location>
</feature>
<feature type="binding site" evidence="9 11">
    <location>
        <begin position="350"/>
        <end position="357"/>
    </location>
    <ligand>
        <name>ATP</name>
        <dbReference type="ChEBI" id="CHEBI:30616"/>
    </ligand>
</feature>
<dbReference type="PANTHER" id="PTHR10046">
    <property type="entry name" value="ATP DEPENDENT LON PROTEASE FAMILY MEMBER"/>
    <property type="match status" value="1"/>
</dbReference>
<keyword evidence="7 9" id="KW-0067">ATP-binding</keyword>
<comment type="subunit">
    <text evidence="9">Homohexamer. Organized in a ring with a central cavity.</text>
</comment>
<dbReference type="InterPro" id="IPR027065">
    <property type="entry name" value="Lon_Prtase"/>
</dbReference>
<dbReference type="EC" id="3.4.21.53" evidence="9"/>
<evidence type="ECO:0000256" key="2">
    <source>
        <dbReference type="ARBA" id="ARBA00022490"/>
    </source>
</evidence>
<dbReference type="GO" id="GO:0005524">
    <property type="term" value="F:ATP binding"/>
    <property type="evidence" value="ECO:0007669"/>
    <property type="project" value="UniProtKB-UniRule"/>
</dbReference>
<evidence type="ECO:0000256" key="12">
    <source>
        <dbReference type="PROSITE-ProRule" id="PRU01122"/>
    </source>
</evidence>
<dbReference type="Gene3D" id="3.40.50.300">
    <property type="entry name" value="P-loop containing nucleotide triphosphate hydrolases"/>
    <property type="match status" value="1"/>
</dbReference>
<dbReference type="Proteomes" id="UP000823990">
    <property type="component" value="Unassembled WGS sequence"/>
</dbReference>
<dbReference type="EMBL" id="DXHS01000059">
    <property type="protein sequence ID" value="HIW02372.1"/>
    <property type="molecule type" value="Genomic_DNA"/>
</dbReference>
<dbReference type="PRINTS" id="PR00830">
    <property type="entry name" value="ENDOLAPTASE"/>
</dbReference>
<dbReference type="FunFam" id="1.20.5.5270:FF:000002">
    <property type="entry name" value="Lon protease homolog"/>
    <property type="match status" value="1"/>
</dbReference>
<evidence type="ECO:0000256" key="4">
    <source>
        <dbReference type="ARBA" id="ARBA00022741"/>
    </source>
</evidence>
<dbReference type="Pfam" id="PF02190">
    <property type="entry name" value="LON_substr_bdg"/>
    <property type="match status" value="1"/>
</dbReference>
<dbReference type="InterPro" id="IPR027543">
    <property type="entry name" value="Lon_bac"/>
</dbReference>
<dbReference type="InterPro" id="IPR004815">
    <property type="entry name" value="Lon_bac/euk-typ"/>
</dbReference>
<dbReference type="InterPro" id="IPR020568">
    <property type="entry name" value="Ribosomal_Su5_D2-typ_SF"/>
</dbReference>
<dbReference type="PIRSF" id="PIRSF001174">
    <property type="entry name" value="Lon_proteas"/>
    <property type="match status" value="1"/>
</dbReference>
<dbReference type="InterPro" id="IPR003959">
    <property type="entry name" value="ATPase_AAA_core"/>
</dbReference>
<evidence type="ECO:0000313" key="17">
    <source>
        <dbReference type="Proteomes" id="UP000823990"/>
    </source>
</evidence>
<dbReference type="InterPro" id="IPR014721">
    <property type="entry name" value="Ribsml_uS5_D2-typ_fold_subgr"/>
</dbReference>
<dbReference type="GO" id="GO:0004176">
    <property type="term" value="F:ATP-dependent peptidase activity"/>
    <property type="evidence" value="ECO:0007669"/>
    <property type="project" value="UniProtKB-UniRule"/>
</dbReference>
<comment type="function">
    <text evidence="9">ATP-dependent serine protease that mediates the selective degradation of mutant and abnormal proteins as well as certain short-lived regulatory proteins. Required for cellular homeostasis and for survival from DNA damage and developmental changes induced by stress. Degrades polypeptides processively to yield small peptide fragments that are 5 to 10 amino acids long. Binds to DNA in a double-stranded, site-specific manner.</text>
</comment>
<evidence type="ECO:0000256" key="6">
    <source>
        <dbReference type="ARBA" id="ARBA00022825"/>
    </source>
</evidence>
<comment type="similarity">
    <text evidence="9 12 13">Belongs to the peptidase S16 family.</text>
</comment>
<dbReference type="GO" id="GO:0006515">
    <property type="term" value="P:protein quality control for misfolded or incompletely synthesized proteins"/>
    <property type="evidence" value="ECO:0007669"/>
    <property type="project" value="UniProtKB-UniRule"/>
</dbReference>
<dbReference type="InterPro" id="IPR008268">
    <property type="entry name" value="Peptidase_S16_AS"/>
</dbReference>
<keyword evidence="5 9" id="KW-0378">Hydrolase</keyword>
<dbReference type="SMART" id="SM00382">
    <property type="entry name" value="AAA"/>
    <property type="match status" value="1"/>
</dbReference>
<gene>
    <name evidence="9 16" type="primary">lon</name>
    <name evidence="16" type="ORF">H9892_03450</name>
</gene>
<keyword evidence="4 9" id="KW-0547">Nucleotide-binding</keyword>
<evidence type="ECO:0000256" key="9">
    <source>
        <dbReference type="HAMAP-Rule" id="MF_01973"/>
    </source>
</evidence>
<dbReference type="GO" id="GO:0043565">
    <property type="term" value="F:sequence-specific DNA binding"/>
    <property type="evidence" value="ECO:0007669"/>
    <property type="project" value="UniProtKB-UniRule"/>
</dbReference>
<dbReference type="InterPro" id="IPR054594">
    <property type="entry name" value="Lon_lid"/>
</dbReference>
<proteinExistence type="evidence at transcript level"/>
<dbReference type="Pfam" id="PF05362">
    <property type="entry name" value="Lon_C"/>
    <property type="match status" value="1"/>
</dbReference>
<reference evidence="16" key="1">
    <citation type="journal article" date="2021" name="PeerJ">
        <title>Extensive microbial diversity within the chicken gut microbiome revealed by metagenomics and culture.</title>
        <authorList>
            <person name="Gilroy R."/>
            <person name="Ravi A."/>
            <person name="Getino M."/>
            <person name="Pursley I."/>
            <person name="Horton D.L."/>
            <person name="Alikhan N.F."/>
            <person name="Baker D."/>
            <person name="Gharbi K."/>
            <person name="Hall N."/>
            <person name="Watson M."/>
            <person name="Adriaenssens E.M."/>
            <person name="Foster-Nyarko E."/>
            <person name="Jarju S."/>
            <person name="Secka A."/>
            <person name="Antonio M."/>
            <person name="Oren A."/>
            <person name="Chaudhuri R.R."/>
            <person name="La Ragione R."/>
            <person name="Hildebrand F."/>
            <person name="Pallen M.J."/>
        </authorList>
    </citation>
    <scope>NUCLEOTIDE SEQUENCE</scope>
    <source>
        <strain evidence="16">12435</strain>
    </source>
</reference>
<accession>A0A9D1Q177</accession>
<dbReference type="AlphaFoldDB" id="A0A9D1Q177"/>
<evidence type="ECO:0000256" key="3">
    <source>
        <dbReference type="ARBA" id="ARBA00022670"/>
    </source>
</evidence>
<dbReference type="Gene3D" id="1.20.58.1480">
    <property type="match status" value="1"/>
</dbReference>
<reference evidence="16" key="2">
    <citation type="submission" date="2021-04" db="EMBL/GenBank/DDBJ databases">
        <authorList>
            <person name="Gilroy R."/>
        </authorList>
    </citation>
    <scope>NUCLEOTIDE SEQUENCE</scope>
    <source>
        <strain evidence="16">12435</strain>
    </source>
</reference>
<dbReference type="Gene3D" id="1.10.8.60">
    <property type="match status" value="1"/>
</dbReference>
<keyword evidence="6 9" id="KW-0720">Serine protease</keyword>
<dbReference type="Pfam" id="PF00004">
    <property type="entry name" value="AAA"/>
    <property type="match status" value="1"/>
</dbReference>
<comment type="caution">
    <text evidence="16">The sequence shown here is derived from an EMBL/GenBank/DDBJ whole genome shotgun (WGS) entry which is preliminary data.</text>
</comment>
<protein>
    <recommendedName>
        <fullName evidence="9">Lon protease</fullName>
        <ecNumber evidence="9">3.4.21.53</ecNumber>
    </recommendedName>
    <alternativeName>
        <fullName evidence="9">ATP-dependent protease La</fullName>
    </alternativeName>
</protein>
<dbReference type="PROSITE" id="PS51787">
    <property type="entry name" value="LON_N"/>
    <property type="match status" value="1"/>
</dbReference>
<feature type="domain" description="Lon N-terminal" evidence="15">
    <location>
        <begin position="14"/>
        <end position="201"/>
    </location>
</feature>
<dbReference type="SUPFAM" id="SSF52540">
    <property type="entry name" value="P-loop containing nucleoside triphosphate hydrolases"/>
    <property type="match status" value="1"/>
</dbReference>
<dbReference type="Gene3D" id="3.30.230.10">
    <property type="match status" value="1"/>
</dbReference>
<keyword evidence="3 9" id="KW-0645">Protease</keyword>
<evidence type="ECO:0000259" key="14">
    <source>
        <dbReference type="PROSITE" id="PS51786"/>
    </source>
</evidence>
<dbReference type="SUPFAM" id="SSF88697">
    <property type="entry name" value="PUA domain-like"/>
    <property type="match status" value="1"/>
</dbReference>
<dbReference type="Gene3D" id="2.30.130.40">
    <property type="entry name" value="LON domain-like"/>
    <property type="match status" value="1"/>
</dbReference>
<evidence type="ECO:0000256" key="13">
    <source>
        <dbReference type="RuleBase" id="RU000591"/>
    </source>
</evidence>
<dbReference type="HAMAP" id="MF_01973">
    <property type="entry name" value="lon_bact"/>
    <property type="match status" value="1"/>
</dbReference>
<evidence type="ECO:0000259" key="15">
    <source>
        <dbReference type="PROSITE" id="PS51787"/>
    </source>
</evidence>
<feature type="active site" evidence="9 10">
    <location>
        <position position="718"/>
    </location>
</feature>
<dbReference type="InterPro" id="IPR003111">
    <property type="entry name" value="Lon_prtase_N"/>
</dbReference>
<dbReference type="SMART" id="SM00464">
    <property type="entry name" value="LON"/>
    <property type="match status" value="1"/>
</dbReference>
<evidence type="ECO:0000256" key="7">
    <source>
        <dbReference type="ARBA" id="ARBA00022840"/>
    </source>
</evidence>
<evidence type="ECO:0000256" key="11">
    <source>
        <dbReference type="PIRSR" id="PIRSR001174-2"/>
    </source>
</evidence>
<keyword evidence="8 9" id="KW-0346">Stress response</keyword>
<comment type="subcellular location">
    <subcellularLocation>
        <location evidence="1 9">Cytoplasm</location>
    </subcellularLocation>
</comment>
<dbReference type="InterPro" id="IPR008269">
    <property type="entry name" value="Lon_proteolytic"/>
</dbReference>
<dbReference type="InterPro" id="IPR046336">
    <property type="entry name" value="Lon_prtase_N_sf"/>
</dbReference>
<dbReference type="PROSITE" id="PS01046">
    <property type="entry name" value="LON_SER"/>
    <property type="match status" value="1"/>
</dbReference>